<dbReference type="Pfam" id="PF22124">
    <property type="entry name" value="Glyco_hydro_95_cat"/>
    <property type="match status" value="1"/>
</dbReference>
<reference evidence="5 6" key="1">
    <citation type="submission" date="2023-11" db="EMBL/GenBank/DDBJ databases">
        <title>MicrobeMod: A computational toolkit for identifying prokaryotic methylation and restriction-modification with nanopore sequencing.</title>
        <authorList>
            <person name="Crits-Christoph A."/>
            <person name="Kang S.C."/>
            <person name="Lee H."/>
            <person name="Ostrov N."/>
        </authorList>
    </citation>
    <scope>NUCLEOTIDE SEQUENCE [LARGE SCALE GENOMIC DNA]</scope>
    <source>
        <strain evidence="5 6">ATCC 25935</strain>
    </source>
</reference>
<name>A0ABZ0XW71_9BURK</name>
<dbReference type="GO" id="GO:0016787">
    <property type="term" value="F:hydrolase activity"/>
    <property type="evidence" value="ECO:0007669"/>
    <property type="project" value="UniProtKB-KW"/>
</dbReference>
<dbReference type="Gene3D" id="1.50.10.10">
    <property type="match status" value="1"/>
</dbReference>
<proteinExistence type="predicted"/>
<evidence type="ECO:0000256" key="1">
    <source>
        <dbReference type="SAM" id="SignalP"/>
    </source>
</evidence>
<feature type="domain" description="Glycosyl hydrolase family 95 N-terminal" evidence="2">
    <location>
        <begin position="84"/>
        <end position="231"/>
    </location>
</feature>
<feature type="domain" description="Alpha fucosidase A-like C-terminal" evidence="3">
    <location>
        <begin position="702"/>
        <end position="765"/>
    </location>
</feature>
<dbReference type="Pfam" id="PF21307">
    <property type="entry name" value="Glyco_hydro_95_C"/>
    <property type="match status" value="1"/>
</dbReference>
<dbReference type="PANTHER" id="PTHR31084">
    <property type="entry name" value="ALPHA-L-FUCOSIDASE 2"/>
    <property type="match status" value="1"/>
</dbReference>
<feature type="domain" description="Glycosyl hydrolase family 95 catalytic" evidence="4">
    <location>
        <begin position="258"/>
        <end position="700"/>
    </location>
</feature>
<evidence type="ECO:0000259" key="3">
    <source>
        <dbReference type="Pfam" id="PF21307"/>
    </source>
</evidence>
<feature type="domain" description="Glycosyl hydrolase family 95 N-terminal" evidence="2">
    <location>
        <begin position="29"/>
        <end position="79"/>
    </location>
</feature>
<dbReference type="PIRSF" id="PIRSF007663">
    <property type="entry name" value="UCP007663"/>
    <property type="match status" value="1"/>
</dbReference>
<sequence length="782" mass="85554">MFKLLIKAAPWLALSFVLAGTASAADLTLRYQQPAPDTDAGWEREALPIGNGRIGAMLFGQLARERVQFNDITLWTGDDKVMGAYQPFGDVYINLPGHDQAIGYTRQLDIGRSLHRVTYTHHGVTFQREALASYPAQVIAVRLSADRRGQYTGSIELADMHQARIEASGDRITAVGSLRGKGPAPSSNAMDYASQVQVRHEGGRIAIDGNRITFKDCDAVTVVLGAGTSYVLDADKKFQGAPPLKRVIEQVTAAPAWPALLAAHQQDYRAQFDRVSVDFGSASAARRALPTDQRLETYTAQGDDPELEALFYQYGRYLLISSSRGSLPANLQGLWNNSLSPPWNSDYHTNINIQMNYWPAEPSNLSEHALPFLNFVQGVAPVYRKLIADTAAKSIAHPESVVMAAPDLSGAAVQREETFVTAAGKPVRGWTLRTESNPFGAMGYIWNKTGNAWYAQHFWEHYAFTQDRAYLRDVAYPMMKEAVHFWQDTLKALPDGRLVAPLGWSPEHGPIEDGVTYDQAIIWDLFNNTVEAAGVLGDTVFGAEVAALRDRLVTPRVGSWGQLLEWMDEKKGDPVLDQPGDTHRHVSHLFGLFPGRQISPTTTPALAAAARVSLQSRGDAGTGWSMAWKIAYWARLLDGDHAYTMLRGQLAKPGARAALQTGQGTEVNNAGGTYANLFDAHPPFQIDGNFGATAAISEMLLQSQNGELHLLPALPSAWRSGSVKGLRARGGYEVDIAWRNGRLTAATIRRIAGKGEVRVRYGDRVRPLQLTAGASRRLDAGL</sequence>
<accession>A0ABZ0XW71</accession>
<dbReference type="Gene3D" id="2.70.98.50">
    <property type="entry name" value="putative glycoside hydrolase family protein from bacillus halodurans"/>
    <property type="match status" value="1"/>
</dbReference>
<keyword evidence="5" id="KW-0378">Hydrolase</keyword>
<dbReference type="InterPro" id="IPR012341">
    <property type="entry name" value="6hp_glycosidase-like_sf"/>
</dbReference>
<feature type="signal peptide" evidence="1">
    <location>
        <begin position="1"/>
        <end position="24"/>
    </location>
</feature>
<dbReference type="Proteomes" id="UP001326110">
    <property type="component" value="Chromosome"/>
</dbReference>
<feature type="chain" id="PRO_5046331168" evidence="1">
    <location>
        <begin position="25"/>
        <end position="782"/>
    </location>
</feature>
<protein>
    <submittedName>
        <fullName evidence="5">Glycoside hydrolase family 95 protein</fullName>
    </submittedName>
</protein>
<gene>
    <name evidence="5" type="ORF">SR858_20655</name>
</gene>
<dbReference type="InterPro" id="IPR008928">
    <property type="entry name" value="6-hairpin_glycosidase_sf"/>
</dbReference>
<dbReference type="InterPro" id="IPR016518">
    <property type="entry name" value="Alpha-L-fucosidase"/>
</dbReference>
<dbReference type="InterPro" id="IPR049053">
    <property type="entry name" value="AFCA-like_C"/>
</dbReference>
<evidence type="ECO:0000313" key="5">
    <source>
        <dbReference type="EMBL" id="WQH03442.1"/>
    </source>
</evidence>
<evidence type="ECO:0000259" key="2">
    <source>
        <dbReference type="Pfam" id="PF14498"/>
    </source>
</evidence>
<organism evidence="5 6">
    <name type="scientific">Duganella zoogloeoides</name>
    <dbReference type="NCBI Taxonomy" id="75659"/>
    <lineage>
        <taxon>Bacteria</taxon>
        <taxon>Pseudomonadati</taxon>
        <taxon>Pseudomonadota</taxon>
        <taxon>Betaproteobacteria</taxon>
        <taxon>Burkholderiales</taxon>
        <taxon>Oxalobacteraceae</taxon>
        <taxon>Telluria group</taxon>
        <taxon>Duganella</taxon>
    </lineage>
</organism>
<keyword evidence="6" id="KW-1185">Reference proteome</keyword>
<evidence type="ECO:0000313" key="6">
    <source>
        <dbReference type="Proteomes" id="UP001326110"/>
    </source>
</evidence>
<dbReference type="EMBL" id="CP140152">
    <property type="protein sequence ID" value="WQH03442.1"/>
    <property type="molecule type" value="Genomic_DNA"/>
</dbReference>
<dbReference type="InterPro" id="IPR054363">
    <property type="entry name" value="GH95_cat"/>
</dbReference>
<dbReference type="SUPFAM" id="SSF48208">
    <property type="entry name" value="Six-hairpin glycosidases"/>
    <property type="match status" value="1"/>
</dbReference>
<dbReference type="InterPro" id="IPR027414">
    <property type="entry name" value="GH95_N_dom"/>
</dbReference>
<dbReference type="RefSeq" id="WP_019921655.1">
    <property type="nucleotide sequence ID" value="NZ_CP140152.1"/>
</dbReference>
<dbReference type="Pfam" id="PF14498">
    <property type="entry name" value="Glyco_hyd_65N_2"/>
    <property type="match status" value="2"/>
</dbReference>
<dbReference type="PANTHER" id="PTHR31084:SF0">
    <property type="entry name" value="ALPHA-L-FUCOSIDASE 2"/>
    <property type="match status" value="1"/>
</dbReference>
<keyword evidence="1" id="KW-0732">Signal</keyword>
<evidence type="ECO:0000259" key="4">
    <source>
        <dbReference type="Pfam" id="PF22124"/>
    </source>
</evidence>